<dbReference type="RefSeq" id="WP_145146092.1">
    <property type="nucleotide sequence ID" value="NZ_VLKY01000045.1"/>
</dbReference>
<dbReference type="AlphaFoldDB" id="A0A562PJT2"/>
<dbReference type="InterPro" id="IPR027417">
    <property type="entry name" value="P-loop_NTPase"/>
</dbReference>
<accession>A0A562PJT2</accession>
<gene>
    <name evidence="2" type="ORF">IQ22_04694</name>
</gene>
<dbReference type="EMBL" id="VLKY01000045">
    <property type="protein sequence ID" value="TWI44679.1"/>
    <property type="molecule type" value="Genomic_DNA"/>
</dbReference>
<evidence type="ECO:0000313" key="3">
    <source>
        <dbReference type="Proteomes" id="UP000316905"/>
    </source>
</evidence>
<organism evidence="2 3">
    <name type="scientific">Pseudomonas duriflava</name>
    <dbReference type="NCBI Taxonomy" id="459528"/>
    <lineage>
        <taxon>Bacteria</taxon>
        <taxon>Pseudomonadati</taxon>
        <taxon>Pseudomonadota</taxon>
        <taxon>Gammaproteobacteria</taxon>
        <taxon>Pseudomonadales</taxon>
        <taxon>Pseudomonadaceae</taxon>
        <taxon>Pseudomonas</taxon>
    </lineage>
</organism>
<name>A0A562PJT2_9PSED</name>
<comment type="caution">
    <text evidence="2">The sequence shown here is derived from an EMBL/GenBank/DDBJ whole genome shotgun (WGS) entry which is preliminary data.</text>
</comment>
<sequence>MKTLVTAIQKGGQGKTFSTCHLAFDFSERGLKVLVVDLDPQANASYTLDNHKSGYVASRLFNDTAEVVKAFFSERDNSGITLIEGDGKLANLEQGVTTQGAIEALRSNIKALNEFFDVCLIDTPPTLGKAMVAAIAASDFVVSPIELERYSMEGMKKMIAVILNLRKEYPDVQFLGMLPNLVDLRKPRDKTNLEQLQKAYPQFVMPLKVDDRNSIAEALGERKPVWKIRKTAARKARQEVREYCQYVFERMEIA</sequence>
<protein>
    <submittedName>
        <fullName evidence="2">Chromosome partitioning protein</fullName>
    </submittedName>
</protein>
<dbReference type="CDD" id="cd02042">
    <property type="entry name" value="ParAB_family"/>
    <property type="match status" value="1"/>
</dbReference>
<dbReference type="SUPFAM" id="SSF52540">
    <property type="entry name" value="P-loop containing nucleoside triphosphate hydrolases"/>
    <property type="match status" value="1"/>
</dbReference>
<dbReference type="Proteomes" id="UP000316905">
    <property type="component" value="Unassembled WGS sequence"/>
</dbReference>
<dbReference type="PANTHER" id="PTHR13696:SF99">
    <property type="entry name" value="COBYRINIC ACID AC-DIAMIDE SYNTHASE"/>
    <property type="match status" value="1"/>
</dbReference>
<proteinExistence type="predicted"/>
<dbReference type="Pfam" id="PF13614">
    <property type="entry name" value="AAA_31"/>
    <property type="match status" value="1"/>
</dbReference>
<dbReference type="InterPro" id="IPR050678">
    <property type="entry name" value="DNA_Partitioning_ATPase"/>
</dbReference>
<evidence type="ECO:0000313" key="2">
    <source>
        <dbReference type="EMBL" id="TWI44679.1"/>
    </source>
</evidence>
<dbReference type="PANTHER" id="PTHR13696">
    <property type="entry name" value="P-LOOP CONTAINING NUCLEOSIDE TRIPHOSPHATE HYDROLASE"/>
    <property type="match status" value="1"/>
</dbReference>
<keyword evidence="3" id="KW-1185">Reference proteome</keyword>
<dbReference type="OrthoDB" id="9799330at2"/>
<dbReference type="InterPro" id="IPR025669">
    <property type="entry name" value="AAA_dom"/>
</dbReference>
<evidence type="ECO:0000259" key="1">
    <source>
        <dbReference type="Pfam" id="PF13614"/>
    </source>
</evidence>
<dbReference type="PIRSF" id="PIRSF009320">
    <property type="entry name" value="Nuc_binding_HP_1000"/>
    <property type="match status" value="1"/>
</dbReference>
<dbReference type="Gene3D" id="3.40.50.300">
    <property type="entry name" value="P-loop containing nucleotide triphosphate hydrolases"/>
    <property type="match status" value="1"/>
</dbReference>
<feature type="domain" description="AAA" evidence="1">
    <location>
        <begin position="1"/>
        <end position="168"/>
    </location>
</feature>
<reference evidence="2 3" key="1">
    <citation type="journal article" date="2015" name="Stand. Genomic Sci.">
        <title>Genomic Encyclopedia of Bacterial and Archaeal Type Strains, Phase III: the genomes of soil and plant-associated and newly described type strains.</title>
        <authorList>
            <person name="Whitman W.B."/>
            <person name="Woyke T."/>
            <person name="Klenk H.P."/>
            <person name="Zhou Y."/>
            <person name="Lilburn T.G."/>
            <person name="Beck B.J."/>
            <person name="De Vos P."/>
            <person name="Vandamme P."/>
            <person name="Eisen J.A."/>
            <person name="Garrity G."/>
            <person name="Hugenholtz P."/>
            <person name="Kyrpides N.C."/>
        </authorList>
    </citation>
    <scope>NUCLEOTIDE SEQUENCE [LARGE SCALE GENOMIC DNA]</scope>
    <source>
        <strain evidence="2 3">CGMCC 1.6858</strain>
    </source>
</reference>